<evidence type="ECO:0000256" key="1">
    <source>
        <dbReference type="ARBA" id="ARBA00023015"/>
    </source>
</evidence>
<organism evidence="6 7">
    <name type="scientific">Lactiplantibacillus brownii</name>
    <dbReference type="NCBI Taxonomy" id="3069269"/>
    <lineage>
        <taxon>Bacteria</taxon>
        <taxon>Bacillati</taxon>
        <taxon>Bacillota</taxon>
        <taxon>Bacilli</taxon>
        <taxon>Lactobacillales</taxon>
        <taxon>Lactobacillaceae</taxon>
        <taxon>Lactiplantibacillus</taxon>
    </lineage>
</organism>
<dbReference type="InterPro" id="IPR001647">
    <property type="entry name" value="HTH_TetR"/>
</dbReference>
<dbReference type="Gene3D" id="1.10.357.10">
    <property type="entry name" value="Tetracycline Repressor, domain 2"/>
    <property type="match status" value="1"/>
</dbReference>
<keyword evidence="1" id="KW-0805">Transcription regulation</keyword>
<name>A0ABU1ABQ1_9LACO</name>
<evidence type="ECO:0000313" key="7">
    <source>
        <dbReference type="Proteomes" id="UP001227831"/>
    </source>
</evidence>
<proteinExistence type="predicted"/>
<dbReference type="InterPro" id="IPR023772">
    <property type="entry name" value="DNA-bd_HTH_TetR-type_CS"/>
</dbReference>
<dbReference type="InterPro" id="IPR050109">
    <property type="entry name" value="HTH-type_TetR-like_transc_reg"/>
</dbReference>
<dbReference type="RefSeq" id="WP_308704073.1">
    <property type="nucleotide sequence ID" value="NZ_AP027463.1"/>
</dbReference>
<dbReference type="EMBL" id="JAVCWF010000001">
    <property type="protein sequence ID" value="MDQ7938391.1"/>
    <property type="molecule type" value="Genomic_DNA"/>
</dbReference>
<dbReference type="Proteomes" id="UP001227831">
    <property type="component" value="Unassembled WGS sequence"/>
</dbReference>
<dbReference type="Pfam" id="PF00440">
    <property type="entry name" value="TetR_N"/>
    <property type="match status" value="1"/>
</dbReference>
<keyword evidence="2 4" id="KW-0238">DNA-binding</keyword>
<evidence type="ECO:0000256" key="4">
    <source>
        <dbReference type="PROSITE-ProRule" id="PRU00335"/>
    </source>
</evidence>
<keyword evidence="7" id="KW-1185">Reference proteome</keyword>
<protein>
    <submittedName>
        <fullName evidence="6">TetR/AcrR family transcriptional regulator</fullName>
    </submittedName>
</protein>
<sequence length="186" mass="21108">MTQLMMPTNQQIINEAIRQIHADGYEKISLRQLAKQVGLTTGAFYKHFNSKAALFKEVTVILSGDLATEVTPRLDLSASPQSQLLQMADWLMQKFQTDAHTMDFLFFNPVAQRLLSHPAASDQFSFYQLTTGLIDQLKPQYPKLDSQRLFIQIWAFIQGYGLLIIKRVVPYEPDLLSSTLTALLKA</sequence>
<dbReference type="PRINTS" id="PR00455">
    <property type="entry name" value="HTHTETR"/>
</dbReference>
<gene>
    <name evidence="6" type="ORF">RA086_12300</name>
</gene>
<dbReference type="PROSITE" id="PS50977">
    <property type="entry name" value="HTH_TETR_2"/>
    <property type="match status" value="1"/>
</dbReference>
<dbReference type="InterPro" id="IPR009057">
    <property type="entry name" value="Homeodomain-like_sf"/>
</dbReference>
<reference evidence="6 7" key="1">
    <citation type="journal article" date="2023" name="Int. J. Syst. Evol. Microbiol.">
        <title>Lactiplantibacillus brownii sp. nov., a novel psychrotolerant species isolated from sauerkraut.</title>
        <authorList>
            <person name="Heng Y.C."/>
            <person name="Silvaraju S."/>
            <person name="Lee J.K.Y."/>
            <person name="Kittelmann S."/>
        </authorList>
    </citation>
    <scope>NUCLEOTIDE SEQUENCE [LARGE SCALE GENOMIC DNA]</scope>
    <source>
        <strain evidence="6 7">WILCCON 0030</strain>
    </source>
</reference>
<dbReference type="PROSITE" id="PS01081">
    <property type="entry name" value="HTH_TETR_1"/>
    <property type="match status" value="1"/>
</dbReference>
<evidence type="ECO:0000256" key="3">
    <source>
        <dbReference type="ARBA" id="ARBA00023163"/>
    </source>
</evidence>
<dbReference type="PANTHER" id="PTHR30055:SF234">
    <property type="entry name" value="HTH-TYPE TRANSCRIPTIONAL REGULATOR BETI"/>
    <property type="match status" value="1"/>
</dbReference>
<keyword evidence="3" id="KW-0804">Transcription</keyword>
<dbReference type="SUPFAM" id="SSF46689">
    <property type="entry name" value="Homeodomain-like"/>
    <property type="match status" value="1"/>
</dbReference>
<evidence type="ECO:0000259" key="5">
    <source>
        <dbReference type="PROSITE" id="PS50977"/>
    </source>
</evidence>
<feature type="DNA-binding region" description="H-T-H motif" evidence="4">
    <location>
        <begin position="29"/>
        <end position="48"/>
    </location>
</feature>
<comment type="caution">
    <text evidence="6">The sequence shown here is derived from an EMBL/GenBank/DDBJ whole genome shotgun (WGS) entry which is preliminary data.</text>
</comment>
<feature type="domain" description="HTH tetR-type" evidence="5">
    <location>
        <begin position="6"/>
        <end position="66"/>
    </location>
</feature>
<evidence type="ECO:0000313" key="6">
    <source>
        <dbReference type="EMBL" id="MDQ7938391.1"/>
    </source>
</evidence>
<dbReference type="PANTHER" id="PTHR30055">
    <property type="entry name" value="HTH-TYPE TRANSCRIPTIONAL REGULATOR RUTR"/>
    <property type="match status" value="1"/>
</dbReference>
<accession>A0ABU1ABQ1</accession>
<evidence type="ECO:0000256" key="2">
    <source>
        <dbReference type="ARBA" id="ARBA00023125"/>
    </source>
</evidence>